<keyword evidence="9" id="KW-0503">Monooxygenase</keyword>
<dbReference type="PANTHER" id="PTHR24282">
    <property type="entry name" value="CYTOCHROME P450 FAMILY MEMBER"/>
    <property type="match status" value="1"/>
</dbReference>
<evidence type="ECO:0000256" key="7">
    <source>
        <dbReference type="ARBA" id="ARBA00023002"/>
    </source>
</evidence>
<evidence type="ECO:0000313" key="12">
    <source>
        <dbReference type="Proteomes" id="UP000655225"/>
    </source>
</evidence>
<dbReference type="InterPro" id="IPR001128">
    <property type="entry name" value="Cyt_P450"/>
</dbReference>
<evidence type="ECO:0000256" key="1">
    <source>
        <dbReference type="ARBA" id="ARBA00004370"/>
    </source>
</evidence>
<comment type="similarity">
    <text evidence="2">Belongs to the cytochrome P450 family.</text>
</comment>
<keyword evidence="7" id="KW-0560">Oxidoreductase</keyword>
<dbReference type="GO" id="GO:0016705">
    <property type="term" value="F:oxidoreductase activity, acting on paired donors, with incorporation or reduction of molecular oxygen"/>
    <property type="evidence" value="ECO:0007669"/>
    <property type="project" value="InterPro"/>
</dbReference>
<dbReference type="SUPFAM" id="SSF48264">
    <property type="entry name" value="Cytochrome P450"/>
    <property type="match status" value="1"/>
</dbReference>
<dbReference type="GO" id="GO:0005506">
    <property type="term" value="F:iron ion binding"/>
    <property type="evidence" value="ECO:0007669"/>
    <property type="project" value="InterPro"/>
</dbReference>
<dbReference type="OrthoDB" id="1934695at2759"/>
<dbReference type="AlphaFoldDB" id="A0A835DQP6"/>
<evidence type="ECO:0000256" key="2">
    <source>
        <dbReference type="ARBA" id="ARBA00010617"/>
    </source>
</evidence>
<evidence type="ECO:0000256" key="4">
    <source>
        <dbReference type="ARBA" id="ARBA00022692"/>
    </source>
</evidence>
<evidence type="ECO:0000256" key="8">
    <source>
        <dbReference type="ARBA" id="ARBA00023004"/>
    </source>
</evidence>
<keyword evidence="4" id="KW-0812">Transmembrane</keyword>
<keyword evidence="12" id="KW-1185">Reference proteome</keyword>
<dbReference type="EMBL" id="JABCRI010000003">
    <property type="protein sequence ID" value="KAF8408887.1"/>
    <property type="molecule type" value="Genomic_DNA"/>
</dbReference>
<dbReference type="GO" id="GO:0020037">
    <property type="term" value="F:heme binding"/>
    <property type="evidence" value="ECO:0007669"/>
    <property type="project" value="InterPro"/>
</dbReference>
<evidence type="ECO:0000256" key="3">
    <source>
        <dbReference type="ARBA" id="ARBA00022617"/>
    </source>
</evidence>
<proteinExistence type="inferred from homology"/>
<dbReference type="PANTHER" id="PTHR24282:SF255">
    <property type="entry name" value="CYTOCHROME P450 72A11-RELATED"/>
    <property type="match status" value="1"/>
</dbReference>
<evidence type="ECO:0008006" key="13">
    <source>
        <dbReference type="Google" id="ProtNLM"/>
    </source>
</evidence>
<gene>
    <name evidence="11" type="ORF">HHK36_004956</name>
</gene>
<accession>A0A835DQP6</accession>
<comment type="subcellular location">
    <subcellularLocation>
        <location evidence="1">Membrane</location>
    </subcellularLocation>
</comment>
<keyword evidence="3" id="KW-0349">Heme</keyword>
<name>A0A835DQP6_TETSI</name>
<keyword evidence="6" id="KW-1133">Transmembrane helix</keyword>
<dbReference type="GO" id="GO:0004497">
    <property type="term" value="F:monooxygenase activity"/>
    <property type="evidence" value="ECO:0007669"/>
    <property type="project" value="UniProtKB-KW"/>
</dbReference>
<comment type="caution">
    <text evidence="11">The sequence shown here is derived from an EMBL/GenBank/DDBJ whole genome shotgun (WGS) entry which is preliminary data.</text>
</comment>
<evidence type="ECO:0000256" key="10">
    <source>
        <dbReference type="ARBA" id="ARBA00023136"/>
    </source>
</evidence>
<dbReference type="Proteomes" id="UP000655225">
    <property type="component" value="Unassembled WGS sequence"/>
</dbReference>
<dbReference type="Gene3D" id="1.10.630.10">
    <property type="entry name" value="Cytochrome P450"/>
    <property type="match status" value="1"/>
</dbReference>
<dbReference type="Pfam" id="PF00067">
    <property type="entry name" value="p450"/>
    <property type="match status" value="1"/>
</dbReference>
<keyword evidence="5" id="KW-0479">Metal-binding</keyword>
<evidence type="ECO:0000256" key="9">
    <source>
        <dbReference type="ARBA" id="ARBA00023033"/>
    </source>
</evidence>
<dbReference type="InterPro" id="IPR050665">
    <property type="entry name" value="Cytochrome_P450_Monooxygen"/>
</dbReference>
<dbReference type="GO" id="GO:0016020">
    <property type="term" value="C:membrane"/>
    <property type="evidence" value="ECO:0007669"/>
    <property type="project" value="UniProtKB-SubCell"/>
</dbReference>
<evidence type="ECO:0000313" key="11">
    <source>
        <dbReference type="EMBL" id="KAF8408887.1"/>
    </source>
</evidence>
<evidence type="ECO:0000256" key="6">
    <source>
        <dbReference type="ARBA" id="ARBA00022989"/>
    </source>
</evidence>
<protein>
    <recommendedName>
        <fullName evidence="13">Cytochrome P450</fullName>
    </recommendedName>
</protein>
<reference evidence="11 12" key="1">
    <citation type="submission" date="2020-04" db="EMBL/GenBank/DDBJ databases">
        <title>Plant Genome Project.</title>
        <authorList>
            <person name="Zhang R.-G."/>
        </authorList>
    </citation>
    <scope>NUCLEOTIDE SEQUENCE [LARGE SCALE GENOMIC DNA]</scope>
    <source>
        <strain evidence="11">YNK0</strain>
        <tissue evidence="11">Leaf</tissue>
    </source>
</reference>
<keyword evidence="10" id="KW-0472">Membrane</keyword>
<dbReference type="OMA" id="CCQASER"/>
<organism evidence="11 12">
    <name type="scientific">Tetracentron sinense</name>
    <name type="common">Spur-leaf</name>
    <dbReference type="NCBI Taxonomy" id="13715"/>
    <lineage>
        <taxon>Eukaryota</taxon>
        <taxon>Viridiplantae</taxon>
        <taxon>Streptophyta</taxon>
        <taxon>Embryophyta</taxon>
        <taxon>Tracheophyta</taxon>
        <taxon>Spermatophyta</taxon>
        <taxon>Magnoliopsida</taxon>
        <taxon>Trochodendrales</taxon>
        <taxon>Trochodendraceae</taxon>
        <taxon>Tetracentron</taxon>
    </lineage>
</organism>
<sequence length="217" mass="24915">MGPTPSVTIMDPELIRDVLSNKVGHFAKRKSHPLAKLLASGLAKYEGEQWAKHRRIINPAFHLEKLKQMGKVVLVEGSRELDVWPELQNLTGDVMSRAVFGSSYEEARQIFQLQNDQTILLSHVIQSVYIPGLRFLPTKRNNRMKEIDKEVQALLRWIVNKREKDMKAGEASNDDLLALLIESNRKDIPEYLCREGDNLSFTLPGRRQPQFCLRGQR</sequence>
<keyword evidence="8" id="KW-0408">Iron</keyword>
<dbReference type="InterPro" id="IPR036396">
    <property type="entry name" value="Cyt_P450_sf"/>
</dbReference>
<evidence type="ECO:0000256" key="5">
    <source>
        <dbReference type="ARBA" id="ARBA00022723"/>
    </source>
</evidence>